<comment type="caution">
    <text evidence="2">The sequence shown here is derived from an EMBL/GenBank/DDBJ whole genome shotgun (WGS) entry which is preliminary data.</text>
</comment>
<keyword evidence="3" id="KW-1185">Reference proteome</keyword>
<sequence>MFSSPAVHATVFVFSSFFALYHGGCLSSRCSLPNMDGSRSVDKASYDQADIVPGTETRRGPELMVHGRERPIAHLHASTIFITLSGTFPRLLPTTRPVLIIPVPEIAITFHGVYHSLYPVRPPTQSFEHYFRSASQQDSSGVWLSW</sequence>
<accession>A0AAN6P5A3</accession>
<evidence type="ECO:0000313" key="2">
    <source>
        <dbReference type="EMBL" id="KAK3955902.1"/>
    </source>
</evidence>
<evidence type="ECO:0008006" key="4">
    <source>
        <dbReference type="Google" id="ProtNLM"/>
    </source>
</evidence>
<dbReference type="EMBL" id="MU859071">
    <property type="protein sequence ID" value="KAK3955902.1"/>
    <property type="molecule type" value="Genomic_DNA"/>
</dbReference>
<dbReference type="Proteomes" id="UP001303222">
    <property type="component" value="Unassembled WGS sequence"/>
</dbReference>
<keyword evidence="1" id="KW-0732">Signal</keyword>
<reference evidence="2" key="2">
    <citation type="submission" date="2023-06" db="EMBL/GenBank/DDBJ databases">
        <authorList>
            <consortium name="Lawrence Berkeley National Laboratory"/>
            <person name="Mondo S.J."/>
            <person name="Hensen N."/>
            <person name="Bonometti L."/>
            <person name="Westerberg I."/>
            <person name="Brannstrom I.O."/>
            <person name="Guillou S."/>
            <person name="Cros-Aarteil S."/>
            <person name="Calhoun S."/>
            <person name="Haridas S."/>
            <person name="Kuo A."/>
            <person name="Pangilinan J."/>
            <person name="Riley R."/>
            <person name="Labutti K."/>
            <person name="Andreopoulos B."/>
            <person name="Lipzen A."/>
            <person name="Chen C."/>
            <person name="Yanf M."/>
            <person name="Daum C."/>
            <person name="Ng V."/>
            <person name="Clum A."/>
            <person name="Steindorff A."/>
            <person name="Ohm R."/>
            <person name="Martin F."/>
            <person name="Silar P."/>
            <person name="Natvig D."/>
            <person name="Lalanne C."/>
            <person name="Gautier V."/>
            <person name="Ament-Velasquez S.L."/>
            <person name="Kruys A."/>
            <person name="Hutchinson M.I."/>
            <person name="Powell A.J."/>
            <person name="Barry K."/>
            <person name="Miller A.N."/>
            <person name="Grigoriev I.V."/>
            <person name="Debuchy R."/>
            <person name="Gladieux P."/>
            <person name="Thoren M.H."/>
            <person name="Johannesson H."/>
        </authorList>
    </citation>
    <scope>NUCLEOTIDE SEQUENCE</scope>
    <source>
        <strain evidence="2">CBS 626.80</strain>
    </source>
</reference>
<dbReference type="AlphaFoldDB" id="A0AAN6P5A3"/>
<feature type="signal peptide" evidence="1">
    <location>
        <begin position="1"/>
        <end position="23"/>
    </location>
</feature>
<organism evidence="2 3">
    <name type="scientific">Pseudoneurospora amorphoporcata</name>
    <dbReference type="NCBI Taxonomy" id="241081"/>
    <lineage>
        <taxon>Eukaryota</taxon>
        <taxon>Fungi</taxon>
        <taxon>Dikarya</taxon>
        <taxon>Ascomycota</taxon>
        <taxon>Pezizomycotina</taxon>
        <taxon>Sordariomycetes</taxon>
        <taxon>Sordariomycetidae</taxon>
        <taxon>Sordariales</taxon>
        <taxon>Sordariaceae</taxon>
        <taxon>Pseudoneurospora</taxon>
    </lineage>
</organism>
<feature type="chain" id="PRO_5042891598" description="Secreted protein" evidence="1">
    <location>
        <begin position="24"/>
        <end position="146"/>
    </location>
</feature>
<gene>
    <name evidence="2" type="ORF">QBC32DRAFT_9795</name>
</gene>
<evidence type="ECO:0000256" key="1">
    <source>
        <dbReference type="SAM" id="SignalP"/>
    </source>
</evidence>
<evidence type="ECO:0000313" key="3">
    <source>
        <dbReference type="Proteomes" id="UP001303222"/>
    </source>
</evidence>
<reference evidence="2" key="1">
    <citation type="journal article" date="2023" name="Mol. Phylogenet. Evol.">
        <title>Genome-scale phylogeny and comparative genomics of the fungal order Sordariales.</title>
        <authorList>
            <person name="Hensen N."/>
            <person name="Bonometti L."/>
            <person name="Westerberg I."/>
            <person name="Brannstrom I.O."/>
            <person name="Guillou S."/>
            <person name="Cros-Aarteil S."/>
            <person name="Calhoun S."/>
            <person name="Haridas S."/>
            <person name="Kuo A."/>
            <person name="Mondo S."/>
            <person name="Pangilinan J."/>
            <person name="Riley R."/>
            <person name="LaButti K."/>
            <person name="Andreopoulos B."/>
            <person name="Lipzen A."/>
            <person name="Chen C."/>
            <person name="Yan M."/>
            <person name="Daum C."/>
            <person name="Ng V."/>
            <person name="Clum A."/>
            <person name="Steindorff A."/>
            <person name="Ohm R.A."/>
            <person name="Martin F."/>
            <person name="Silar P."/>
            <person name="Natvig D.O."/>
            <person name="Lalanne C."/>
            <person name="Gautier V."/>
            <person name="Ament-Velasquez S.L."/>
            <person name="Kruys A."/>
            <person name="Hutchinson M.I."/>
            <person name="Powell A.J."/>
            <person name="Barry K."/>
            <person name="Miller A.N."/>
            <person name="Grigoriev I.V."/>
            <person name="Debuchy R."/>
            <person name="Gladieux P."/>
            <person name="Hiltunen Thoren M."/>
            <person name="Johannesson H."/>
        </authorList>
    </citation>
    <scope>NUCLEOTIDE SEQUENCE</scope>
    <source>
        <strain evidence="2">CBS 626.80</strain>
    </source>
</reference>
<proteinExistence type="predicted"/>
<protein>
    <recommendedName>
        <fullName evidence="4">Secreted protein</fullName>
    </recommendedName>
</protein>
<name>A0AAN6P5A3_9PEZI</name>